<evidence type="ECO:0000313" key="4">
    <source>
        <dbReference type="Proteomes" id="UP000537130"/>
    </source>
</evidence>
<keyword evidence="1" id="KW-0378">Hydrolase</keyword>
<dbReference type="Gene3D" id="3.10.129.10">
    <property type="entry name" value="Hotdog Thioesterase"/>
    <property type="match status" value="1"/>
</dbReference>
<dbReference type="GO" id="GO:0016289">
    <property type="term" value="F:acyl-CoA hydrolase activity"/>
    <property type="evidence" value="ECO:0007669"/>
    <property type="project" value="UniProtKB-ARBA"/>
</dbReference>
<dbReference type="CDD" id="cd03443">
    <property type="entry name" value="PaaI_thioesterase"/>
    <property type="match status" value="1"/>
</dbReference>
<proteinExistence type="predicted"/>
<comment type="caution">
    <text evidence="3">The sequence shown here is derived from an EMBL/GenBank/DDBJ whole genome shotgun (WGS) entry which is preliminary data.</text>
</comment>
<feature type="domain" description="Thioesterase" evidence="2">
    <location>
        <begin position="49"/>
        <end position="124"/>
    </location>
</feature>
<name>A0A7W4W5I4_9GAMM</name>
<reference evidence="3 4" key="1">
    <citation type="submission" date="2020-08" db="EMBL/GenBank/DDBJ databases">
        <title>Genomic Encyclopedia of Type Strains, Phase III (KMG-III): the genomes of soil and plant-associated and newly described type strains.</title>
        <authorList>
            <person name="Whitman W."/>
        </authorList>
    </citation>
    <scope>NUCLEOTIDE SEQUENCE [LARGE SCALE GENOMIC DNA]</scope>
    <source>
        <strain evidence="3 4">CECT 8654</strain>
    </source>
</reference>
<dbReference type="InterPro" id="IPR029069">
    <property type="entry name" value="HotDog_dom_sf"/>
</dbReference>
<evidence type="ECO:0000256" key="1">
    <source>
        <dbReference type="ARBA" id="ARBA00022801"/>
    </source>
</evidence>
<gene>
    <name evidence="3" type="ORF">FHR99_002127</name>
</gene>
<dbReference type="InterPro" id="IPR006683">
    <property type="entry name" value="Thioestr_dom"/>
</dbReference>
<keyword evidence="4" id="KW-1185">Reference proteome</keyword>
<dbReference type="RefSeq" id="WP_183410618.1">
    <property type="nucleotide sequence ID" value="NZ_JACHWY010000002.1"/>
</dbReference>
<dbReference type="InterPro" id="IPR003736">
    <property type="entry name" value="PAAI_dom"/>
</dbReference>
<dbReference type="Pfam" id="PF03061">
    <property type="entry name" value="4HBT"/>
    <property type="match status" value="1"/>
</dbReference>
<protein>
    <submittedName>
        <fullName evidence="3">Uncharacterized protein (TIGR00369 family)</fullName>
    </submittedName>
</protein>
<dbReference type="AlphaFoldDB" id="A0A7W4W5I4"/>
<dbReference type="Proteomes" id="UP000537130">
    <property type="component" value="Unassembled WGS sequence"/>
</dbReference>
<evidence type="ECO:0000313" key="3">
    <source>
        <dbReference type="EMBL" id="MBB3047861.1"/>
    </source>
</evidence>
<accession>A0A7W4W5I4</accession>
<dbReference type="NCBIfam" id="TIGR00369">
    <property type="entry name" value="unchar_dom_1"/>
    <property type="match status" value="1"/>
</dbReference>
<dbReference type="EMBL" id="JACHWY010000002">
    <property type="protein sequence ID" value="MBB3047861.1"/>
    <property type="molecule type" value="Genomic_DNA"/>
</dbReference>
<evidence type="ECO:0000259" key="2">
    <source>
        <dbReference type="Pfam" id="PF03061"/>
    </source>
</evidence>
<organism evidence="3 4">
    <name type="scientific">Litorivivens lipolytica</name>
    <dbReference type="NCBI Taxonomy" id="1524264"/>
    <lineage>
        <taxon>Bacteria</taxon>
        <taxon>Pseudomonadati</taxon>
        <taxon>Pseudomonadota</taxon>
        <taxon>Gammaproteobacteria</taxon>
        <taxon>Litorivivens</taxon>
    </lineage>
</organism>
<sequence>MTDFTPPEGFAAMPLDGSFNDAFAPVYIRIDERGSAVGLLVEKKHLNPMGICHGAVYMALFDIAFACAIGFKLGKFAGTPTMNINIDYMAASKEGEWLEVQAECLKTTRTAGYTQGRIVAGETIKAAGSGIFRLPDDLASAPSMGNN</sequence>
<dbReference type="SUPFAM" id="SSF54637">
    <property type="entry name" value="Thioesterase/thiol ester dehydrase-isomerase"/>
    <property type="match status" value="1"/>
</dbReference>